<dbReference type="Pfam" id="PF18759">
    <property type="entry name" value="Plavaka"/>
    <property type="match status" value="1"/>
</dbReference>
<reference evidence="1 2" key="1">
    <citation type="submission" date="2014-04" db="EMBL/GenBank/DDBJ databases">
        <authorList>
            <consortium name="DOE Joint Genome Institute"/>
            <person name="Kuo A."/>
            <person name="Kohler A."/>
            <person name="Jargeat P."/>
            <person name="Nagy L.G."/>
            <person name="Floudas D."/>
            <person name="Copeland A."/>
            <person name="Barry K.W."/>
            <person name="Cichocki N."/>
            <person name="Veneault-Fourrey C."/>
            <person name="LaButti K."/>
            <person name="Lindquist E.A."/>
            <person name="Lipzen A."/>
            <person name="Lundell T."/>
            <person name="Morin E."/>
            <person name="Murat C."/>
            <person name="Sun H."/>
            <person name="Tunlid A."/>
            <person name="Henrissat B."/>
            <person name="Grigoriev I.V."/>
            <person name="Hibbett D.S."/>
            <person name="Martin F."/>
            <person name="Nordberg H.P."/>
            <person name="Cantor M.N."/>
            <person name="Hua S.X."/>
        </authorList>
    </citation>
    <scope>NUCLEOTIDE SEQUENCE [LARGE SCALE GENOMIC DNA]</scope>
    <source>
        <strain evidence="1 2">Ve08.2h10</strain>
    </source>
</reference>
<reference evidence="2" key="2">
    <citation type="submission" date="2015-01" db="EMBL/GenBank/DDBJ databases">
        <title>Evolutionary Origins and Diversification of the Mycorrhizal Mutualists.</title>
        <authorList>
            <consortium name="DOE Joint Genome Institute"/>
            <consortium name="Mycorrhizal Genomics Consortium"/>
            <person name="Kohler A."/>
            <person name="Kuo A."/>
            <person name="Nagy L.G."/>
            <person name="Floudas D."/>
            <person name="Copeland A."/>
            <person name="Barry K.W."/>
            <person name="Cichocki N."/>
            <person name="Veneault-Fourrey C."/>
            <person name="LaButti K."/>
            <person name="Lindquist E.A."/>
            <person name="Lipzen A."/>
            <person name="Lundell T."/>
            <person name="Morin E."/>
            <person name="Murat C."/>
            <person name="Riley R."/>
            <person name="Ohm R."/>
            <person name="Sun H."/>
            <person name="Tunlid A."/>
            <person name="Henrissat B."/>
            <person name="Grigoriev I.V."/>
            <person name="Hibbett D.S."/>
            <person name="Martin F."/>
        </authorList>
    </citation>
    <scope>NUCLEOTIDE SEQUENCE [LARGE SCALE GENOMIC DNA]</scope>
    <source>
        <strain evidence="2">Ve08.2h10</strain>
    </source>
</reference>
<accession>A0A0D0DXT3</accession>
<evidence type="ECO:0000313" key="1">
    <source>
        <dbReference type="EMBL" id="KIK91279.1"/>
    </source>
</evidence>
<evidence type="ECO:0000313" key="2">
    <source>
        <dbReference type="Proteomes" id="UP000054538"/>
    </source>
</evidence>
<dbReference type="InParanoid" id="A0A0D0DXT3"/>
<feature type="non-terminal residue" evidence="1">
    <location>
        <position position="1"/>
    </location>
</feature>
<gene>
    <name evidence="1" type="ORF">PAXRUDRAFT_121467</name>
</gene>
<dbReference type="InterPro" id="IPR041078">
    <property type="entry name" value="Plavaka"/>
</dbReference>
<proteinExistence type="predicted"/>
<sequence length="58" mass="6861">FTSSFPHANIHEFIAPYILHQVIKGTFKDHLVAWVEAFLKKDLQNEYRFTEVLADIDR</sequence>
<dbReference type="HOGENOM" id="CLU_006344_17_1_1"/>
<dbReference type="OrthoDB" id="3199698at2759"/>
<dbReference type="Proteomes" id="UP000054538">
    <property type="component" value="Unassembled WGS sequence"/>
</dbReference>
<feature type="non-terminal residue" evidence="1">
    <location>
        <position position="58"/>
    </location>
</feature>
<organism evidence="1 2">
    <name type="scientific">Paxillus rubicundulus Ve08.2h10</name>
    <dbReference type="NCBI Taxonomy" id="930991"/>
    <lineage>
        <taxon>Eukaryota</taxon>
        <taxon>Fungi</taxon>
        <taxon>Dikarya</taxon>
        <taxon>Basidiomycota</taxon>
        <taxon>Agaricomycotina</taxon>
        <taxon>Agaricomycetes</taxon>
        <taxon>Agaricomycetidae</taxon>
        <taxon>Boletales</taxon>
        <taxon>Paxilineae</taxon>
        <taxon>Paxillaceae</taxon>
        <taxon>Paxillus</taxon>
    </lineage>
</organism>
<keyword evidence="2" id="KW-1185">Reference proteome</keyword>
<protein>
    <submittedName>
        <fullName evidence="1">Uncharacterized protein</fullName>
    </submittedName>
</protein>
<dbReference type="AlphaFoldDB" id="A0A0D0DXT3"/>
<name>A0A0D0DXT3_9AGAM</name>
<dbReference type="EMBL" id="KN825405">
    <property type="protein sequence ID" value="KIK91279.1"/>
    <property type="molecule type" value="Genomic_DNA"/>
</dbReference>